<gene>
    <name evidence="1" type="ORF">RA178_02430</name>
</gene>
<dbReference type="Proteomes" id="UP001236800">
    <property type="component" value="Chromosome"/>
</dbReference>
<organism evidence="1">
    <name type="scientific">Shewanella oncorhynchi</name>
    <dbReference type="NCBI Taxonomy" id="2726434"/>
    <lineage>
        <taxon>Bacteria</taxon>
        <taxon>Pseudomonadati</taxon>
        <taxon>Pseudomonadota</taxon>
        <taxon>Gammaproteobacteria</taxon>
        <taxon>Alteromonadales</taxon>
        <taxon>Shewanellaceae</taxon>
        <taxon>Shewanella</taxon>
    </lineage>
</organism>
<dbReference type="RefSeq" id="WP_131523477.1">
    <property type="nucleotide sequence ID" value="NZ_CP132914.1"/>
</dbReference>
<evidence type="ECO:0000313" key="1">
    <source>
        <dbReference type="EMBL" id="WMB73497.1"/>
    </source>
</evidence>
<sequence length="158" mass="18244">MREYDGIEKRYQRPDADLAKSLMIIENLLGFTPLEDRLEFDLSFWAGGSGVFDKLAVSCSVTPEQMELAQDKLRLYSPEAAIALDEWRDDFIWLVEDEDVCTDVLVRSAHFINQNKAPFQDVCLKTQSIYFAYMSDVNGWTAVWGQQDRLNYAYFCQG</sequence>
<name>A0AA50KEE4_9GAMM</name>
<dbReference type="AlphaFoldDB" id="A0AA50KEE4"/>
<reference evidence="1" key="1">
    <citation type="submission" date="2023-08" db="EMBL/GenBank/DDBJ databases">
        <title>Complete genome sequence of Shewanella oncorhynchi Z-P2, a siderophore putrebactin-producing bacterium.</title>
        <authorList>
            <person name="Zhang Y."/>
        </authorList>
    </citation>
    <scope>NUCLEOTIDE SEQUENCE</scope>
    <source>
        <strain evidence="1">Z-P2</strain>
    </source>
</reference>
<dbReference type="KEGG" id="sog:RA178_02430"/>
<dbReference type="GeneID" id="301338004"/>
<protein>
    <submittedName>
        <fullName evidence="1">Uncharacterized protein</fullName>
    </submittedName>
</protein>
<dbReference type="EMBL" id="CP132914">
    <property type="protein sequence ID" value="WMB73497.1"/>
    <property type="molecule type" value="Genomic_DNA"/>
</dbReference>
<proteinExistence type="predicted"/>
<accession>A0AA50KEE4</accession>